<organism evidence="1 2">
    <name type="scientific">Sphingomonas aracearum</name>
    <dbReference type="NCBI Taxonomy" id="2283317"/>
    <lineage>
        <taxon>Bacteria</taxon>
        <taxon>Pseudomonadati</taxon>
        <taxon>Pseudomonadota</taxon>
        <taxon>Alphaproteobacteria</taxon>
        <taxon>Sphingomonadales</taxon>
        <taxon>Sphingomonadaceae</taxon>
        <taxon>Sphingomonas</taxon>
    </lineage>
</organism>
<name>A0A369VYS7_9SPHN</name>
<comment type="caution">
    <text evidence="1">The sequence shown here is derived from an EMBL/GenBank/DDBJ whole genome shotgun (WGS) entry which is preliminary data.</text>
</comment>
<dbReference type="EMBL" id="QQNB01000001">
    <property type="protein sequence ID" value="RDE06787.1"/>
    <property type="molecule type" value="Genomic_DNA"/>
</dbReference>
<protein>
    <submittedName>
        <fullName evidence="1">Uncharacterized protein</fullName>
    </submittedName>
</protein>
<accession>A0A369VYS7</accession>
<dbReference type="Proteomes" id="UP000253918">
    <property type="component" value="Unassembled WGS sequence"/>
</dbReference>
<evidence type="ECO:0000313" key="1">
    <source>
        <dbReference type="EMBL" id="RDE06787.1"/>
    </source>
</evidence>
<keyword evidence="2" id="KW-1185">Reference proteome</keyword>
<sequence length="117" mass="13008">MTDKNRRKLAAYGSTKVVDGITFTASAFMMDGEVNPNFIEWNGGARGGIVRERAGKTATGTCGFTHQPRVIALSRFEWENVGRETFHPIARLSIAAQRNRYREAKTLVEAFEAEAAR</sequence>
<dbReference type="RefSeq" id="WP_018251035.1">
    <property type="nucleotide sequence ID" value="NZ_QQNB01000001.1"/>
</dbReference>
<proteinExistence type="predicted"/>
<evidence type="ECO:0000313" key="2">
    <source>
        <dbReference type="Proteomes" id="UP000253918"/>
    </source>
</evidence>
<dbReference type="AlphaFoldDB" id="A0A369VYS7"/>
<reference evidence="1 2" key="1">
    <citation type="submission" date="2018-07" db="EMBL/GenBank/DDBJ databases">
        <title>a novel species of Sphingomonas isolated from the rhizosphere soil of Araceae plant.</title>
        <authorList>
            <person name="Zhiyong W."/>
            <person name="Qinglan Z."/>
            <person name="Zhiwei F."/>
            <person name="Ding X."/>
            <person name="Gejiao W."/>
            <person name="Shixue Z."/>
        </authorList>
    </citation>
    <scope>NUCLEOTIDE SEQUENCE [LARGE SCALE GENOMIC DNA]</scope>
    <source>
        <strain evidence="1 2">WZY 27</strain>
    </source>
</reference>
<dbReference type="GeneID" id="93799159"/>
<gene>
    <name evidence="1" type="ORF">DVW87_03630</name>
</gene>